<comment type="pathway">
    <text evidence="2">Secondary metabolite biosynthesis.</text>
</comment>
<feature type="transmembrane region" description="Helical" evidence="8">
    <location>
        <begin position="17"/>
        <end position="37"/>
    </location>
</feature>
<gene>
    <name evidence="9" type="ORF">BD324DRAFT_680485</name>
</gene>
<evidence type="ECO:0000256" key="5">
    <source>
        <dbReference type="ARBA" id="ARBA00023002"/>
    </source>
</evidence>
<dbReference type="GO" id="GO:0020037">
    <property type="term" value="F:heme binding"/>
    <property type="evidence" value="ECO:0007669"/>
    <property type="project" value="InterPro"/>
</dbReference>
<dbReference type="InterPro" id="IPR001128">
    <property type="entry name" value="Cyt_P450"/>
</dbReference>
<dbReference type="AlphaFoldDB" id="A0A1Y1UJB5"/>
<dbReference type="GO" id="GO:0016705">
    <property type="term" value="F:oxidoreductase activity, acting on paired donors, with incorporation or reduction of molecular oxygen"/>
    <property type="evidence" value="ECO:0007669"/>
    <property type="project" value="InterPro"/>
</dbReference>
<keyword evidence="7" id="KW-0503">Monooxygenase</keyword>
<organism evidence="9 10">
    <name type="scientific">Kockovaella imperatae</name>
    <dbReference type="NCBI Taxonomy" id="4999"/>
    <lineage>
        <taxon>Eukaryota</taxon>
        <taxon>Fungi</taxon>
        <taxon>Dikarya</taxon>
        <taxon>Basidiomycota</taxon>
        <taxon>Agaricomycotina</taxon>
        <taxon>Tremellomycetes</taxon>
        <taxon>Tremellales</taxon>
        <taxon>Cuniculitremaceae</taxon>
        <taxon>Kockovaella</taxon>
    </lineage>
</organism>
<protein>
    <submittedName>
        <fullName evidence="9">Cytochrome P450</fullName>
    </submittedName>
</protein>
<comment type="caution">
    <text evidence="9">The sequence shown here is derived from an EMBL/GenBank/DDBJ whole genome shotgun (WGS) entry which is preliminary data.</text>
</comment>
<evidence type="ECO:0000256" key="7">
    <source>
        <dbReference type="ARBA" id="ARBA00023033"/>
    </source>
</evidence>
<dbReference type="InParanoid" id="A0A1Y1UJB5"/>
<evidence type="ECO:0000256" key="1">
    <source>
        <dbReference type="ARBA" id="ARBA00001971"/>
    </source>
</evidence>
<keyword evidence="8" id="KW-0472">Membrane</keyword>
<evidence type="ECO:0000313" key="10">
    <source>
        <dbReference type="Proteomes" id="UP000193218"/>
    </source>
</evidence>
<keyword evidence="8" id="KW-1133">Transmembrane helix</keyword>
<dbReference type="RefSeq" id="XP_021871553.1">
    <property type="nucleotide sequence ID" value="XM_022019080.1"/>
</dbReference>
<dbReference type="OrthoDB" id="1470350at2759"/>
<dbReference type="GO" id="GO:0005506">
    <property type="term" value="F:iron ion binding"/>
    <property type="evidence" value="ECO:0007669"/>
    <property type="project" value="InterPro"/>
</dbReference>
<evidence type="ECO:0000256" key="3">
    <source>
        <dbReference type="ARBA" id="ARBA00010617"/>
    </source>
</evidence>
<name>A0A1Y1UJB5_9TREE</name>
<evidence type="ECO:0000256" key="6">
    <source>
        <dbReference type="ARBA" id="ARBA00023004"/>
    </source>
</evidence>
<dbReference type="STRING" id="4999.A0A1Y1UJB5"/>
<dbReference type="SUPFAM" id="SSF48264">
    <property type="entry name" value="Cytochrome P450"/>
    <property type="match status" value="1"/>
</dbReference>
<keyword evidence="6" id="KW-0408">Iron</keyword>
<dbReference type="InterPro" id="IPR050121">
    <property type="entry name" value="Cytochrome_P450_monoxygenase"/>
</dbReference>
<dbReference type="GO" id="GO:0004497">
    <property type="term" value="F:monooxygenase activity"/>
    <property type="evidence" value="ECO:0007669"/>
    <property type="project" value="UniProtKB-KW"/>
</dbReference>
<evidence type="ECO:0000313" key="9">
    <source>
        <dbReference type="EMBL" id="ORX37566.1"/>
    </source>
</evidence>
<dbReference type="GeneID" id="33560889"/>
<dbReference type="Pfam" id="PF00067">
    <property type="entry name" value="p450"/>
    <property type="match status" value="1"/>
</dbReference>
<keyword evidence="10" id="KW-1185">Reference proteome</keyword>
<dbReference type="Gene3D" id="1.10.630.10">
    <property type="entry name" value="Cytochrome P450"/>
    <property type="match status" value="1"/>
</dbReference>
<comment type="similarity">
    <text evidence="3">Belongs to the cytochrome P450 family.</text>
</comment>
<accession>A0A1Y1UJB5</accession>
<keyword evidence="4" id="KW-0349">Heme</keyword>
<keyword evidence="8" id="KW-0812">Transmembrane</keyword>
<keyword evidence="4" id="KW-0479">Metal-binding</keyword>
<comment type="cofactor">
    <cofactor evidence="1">
        <name>heme</name>
        <dbReference type="ChEBI" id="CHEBI:30413"/>
    </cofactor>
</comment>
<dbReference type="Proteomes" id="UP000193218">
    <property type="component" value="Unassembled WGS sequence"/>
</dbReference>
<evidence type="ECO:0000256" key="8">
    <source>
        <dbReference type="SAM" id="Phobius"/>
    </source>
</evidence>
<evidence type="ECO:0000256" key="4">
    <source>
        <dbReference type="ARBA" id="ARBA00022617"/>
    </source>
</evidence>
<dbReference type="PANTHER" id="PTHR24305:SF166">
    <property type="entry name" value="CYTOCHROME P450 12A4, MITOCHONDRIAL-RELATED"/>
    <property type="match status" value="1"/>
</dbReference>
<keyword evidence="5" id="KW-0560">Oxidoreductase</keyword>
<evidence type="ECO:0000256" key="2">
    <source>
        <dbReference type="ARBA" id="ARBA00005179"/>
    </source>
</evidence>
<dbReference type="InterPro" id="IPR036396">
    <property type="entry name" value="Cyt_P450_sf"/>
</dbReference>
<dbReference type="PANTHER" id="PTHR24305">
    <property type="entry name" value="CYTOCHROME P450"/>
    <property type="match status" value="1"/>
</dbReference>
<sequence>MSLIAYYTSLLGNISPGLAGIICLASSTLLILIGWVVRTRILTPYRHLPSPPGLSLKHNHSSLTYSTPFGQKWGDWFKTYGNTIVVRVAPYHREEILTIDPGFVRYVHANVNDFEGSPRLGRAMVDMGIHGAISCAKGEKRQKIRAVFERSCSLAAMRGYFPRFINLAYKARDKIMEELESDTEKRSGKKPINPSTHAVGYQMGIVSTVLFGFNEEDIAKGRSTEVRDTIMAFHKARSELKWWDTKSLFRTPRYRRYNRSRDQLAVVGKKLLRDKQEKITRAFGQDLKSDDILEAGDDIISTWCRLNMSKDIPASQKISDQDLADNVPIAMAATLDVSRMMIYEIIHRLASHRDIQDKLRKEFSALPEEPSLDDLAKVAYLDAFLDELVRIDNAYTTIERTCTRTCVVPLHDPITLSNGQTVNSITVHKGTDVSIPIWNLSADERLYGSDATEFRPERHLDGSTKGAEGGTAIHATWGSSAGFSGGQRGCPVYQYPLAFMRAFIFVMVRSFEISEPTDQDVKIWVSSSAERREHRVNNKPVTWIPTIFKPISQDV</sequence>
<dbReference type="EMBL" id="NBSH01000005">
    <property type="protein sequence ID" value="ORX37566.1"/>
    <property type="molecule type" value="Genomic_DNA"/>
</dbReference>
<reference evidence="9 10" key="1">
    <citation type="submission" date="2017-03" db="EMBL/GenBank/DDBJ databases">
        <title>Widespread Adenine N6-methylation of Active Genes in Fungi.</title>
        <authorList>
            <consortium name="DOE Joint Genome Institute"/>
            <person name="Mondo S.J."/>
            <person name="Dannebaum R.O."/>
            <person name="Kuo R.C."/>
            <person name="Louie K.B."/>
            <person name="Bewick A.J."/>
            <person name="Labutti K."/>
            <person name="Haridas S."/>
            <person name="Kuo A."/>
            <person name="Salamov A."/>
            <person name="Ahrendt S.R."/>
            <person name="Lau R."/>
            <person name="Bowen B.P."/>
            <person name="Lipzen A."/>
            <person name="Sullivan W."/>
            <person name="Andreopoulos W.B."/>
            <person name="Clum A."/>
            <person name="Lindquist E."/>
            <person name="Daum C."/>
            <person name="Northen T.R."/>
            <person name="Ramamoorthy G."/>
            <person name="Schmitz R.J."/>
            <person name="Gryganskyi A."/>
            <person name="Culley D."/>
            <person name="Magnuson J."/>
            <person name="James T.Y."/>
            <person name="O'Malley M.A."/>
            <person name="Stajich J.E."/>
            <person name="Spatafora J.W."/>
            <person name="Visel A."/>
            <person name="Grigoriev I.V."/>
        </authorList>
    </citation>
    <scope>NUCLEOTIDE SEQUENCE [LARGE SCALE GENOMIC DNA]</scope>
    <source>
        <strain evidence="9 10">NRRL Y-17943</strain>
    </source>
</reference>
<proteinExistence type="inferred from homology"/>